<sequence length="76" mass="8009">MEKQVDSSIVADAITLSLDPEKAKVIIISNDDDVIPGLIAGEAFGGDVCLVNTVQKNHTHAQQLIDIISGPKDIVA</sequence>
<comment type="caution">
    <text evidence="1">The sequence shown here is derived from an EMBL/GenBank/DDBJ whole genome shotgun (WGS) entry which is preliminary data.</text>
</comment>
<protein>
    <recommendedName>
        <fullName evidence="3">NYN domain-containing protein</fullName>
    </recommendedName>
</protein>
<evidence type="ECO:0000313" key="2">
    <source>
        <dbReference type="Proteomes" id="UP001320898"/>
    </source>
</evidence>
<keyword evidence="2" id="KW-1185">Reference proteome</keyword>
<dbReference type="RefSeq" id="WP_261614278.1">
    <property type="nucleotide sequence ID" value="NZ_JALIDZ010000001.1"/>
</dbReference>
<dbReference type="EMBL" id="JALIDZ010000001">
    <property type="protein sequence ID" value="MCT8970717.1"/>
    <property type="molecule type" value="Genomic_DNA"/>
</dbReference>
<dbReference type="AlphaFoldDB" id="A0AAW5QU24"/>
<evidence type="ECO:0008006" key="3">
    <source>
        <dbReference type="Google" id="ProtNLM"/>
    </source>
</evidence>
<dbReference type="Proteomes" id="UP001320898">
    <property type="component" value="Unassembled WGS sequence"/>
</dbReference>
<organism evidence="1 2">
    <name type="scientific">Microbaculum marinisediminis</name>
    <dbReference type="NCBI Taxonomy" id="2931392"/>
    <lineage>
        <taxon>Bacteria</taxon>
        <taxon>Pseudomonadati</taxon>
        <taxon>Pseudomonadota</taxon>
        <taxon>Alphaproteobacteria</taxon>
        <taxon>Hyphomicrobiales</taxon>
        <taxon>Tepidamorphaceae</taxon>
        <taxon>Microbaculum</taxon>
    </lineage>
</organism>
<accession>A0AAW5QU24</accession>
<name>A0AAW5QU24_9HYPH</name>
<reference evidence="1 2" key="1">
    <citation type="submission" date="2022-04" db="EMBL/GenBank/DDBJ databases">
        <authorList>
            <person name="Ye Y.-Q."/>
            <person name="Du Z.-J."/>
        </authorList>
    </citation>
    <scope>NUCLEOTIDE SEQUENCE [LARGE SCALE GENOMIC DNA]</scope>
    <source>
        <strain evidence="1 2">A6E488</strain>
    </source>
</reference>
<proteinExistence type="predicted"/>
<gene>
    <name evidence="1" type="ORF">MUB46_02480</name>
</gene>
<evidence type="ECO:0000313" key="1">
    <source>
        <dbReference type="EMBL" id="MCT8970717.1"/>
    </source>
</evidence>